<protein>
    <submittedName>
        <fullName evidence="2">2-hydroxy-6-oxo-6-phenylhexa-2,4-dienoate hydrolase (EC)</fullName>
        <ecNumber evidence="2">3.7.1.-</ecNumber>
    </submittedName>
</protein>
<dbReference type="InterPro" id="IPR000073">
    <property type="entry name" value="AB_hydrolase_1"/>
</dbReference>
<gene>
    <name evidence="2" type="ORF">HELGO_WM14105</name>
</gene>
<dbReference type="Gene3D" id="3.40.50.1820">
    <property type="entry name" value="alpha/beta hydrolase"/>
    <property type="match status" value="1"/>
</dbReference>
<dbReference type="EC" id="3.7.1.-" evidence="2"/>
<sequence>MLKIILLSLLTLYPLSALEYFGLNLERYQYPYEVKDFNLSVQKQTLTMAYMDIKPKKPNGKSVLLLHGKNFTGAYWEMTAKRLVDEGYRVIMPDQIGFGKSSKPEHLQYSFQMLAHNTAKLMDYLKIPKSYLLGR</sequence>
<dbReference type="AlphaFoldDB" id="A0A6S6SVW6"/>
<keyword evidence="2" id="KW-0378">Hydrolase</keyword>
<feature type="domain" description="AB hydrolase-1" evidence="1">
    <location>
        <begin position="62"/>
        <end position="134"/>
    </location>
</feature>
<dbReference type="GO" id="GO:0046464">
    <property type="term" value="P:acylglycerol catabolic process"/>
    <property type="evidence" value="ECO:0007669"/>
    <property type="project" value="TreeGrafter"/>
</dbReference>
<dbReference type="GO" id="GO:0047372">
    <property type="term" value="F:monoacylglycerol lipase activity"/>
    <property type="evidence" value="ECO:0007669"/>
    <property type="project" value="TreeGrafter"/>
</dbReference>
<evidence type="ECO:0000259" key="1">
    <source>
        <dbReference type="Pfam" id="PF00561"/>
    </source>
</evidence>
<name>A0A6S6SVW6_9BACT</name>
<dbReference type="EMBL" id="CACVAX010000016">
    <property type="protein sequence ID" value="CAA6807425.1"/>
    <property type="molecule type" value="Genomic_DNA"/>
</dbReference>
<dbReference type="PANTHER" id="PTHR43798">
    <property type="entry name" value="MONOACYLGLYCEROL LIPASE"/>
    <property type="match status" value="1"/>
</dbReference>
<organism evidence="2">
    <name type="scientific">uncultured Sulfurovum sp</name>
    <dbReference type="NCBI Taxonomy" id="269237"/>
    <lineage>
        <taxon>Bacteria</taxon>
        <taxon>Pseudomonadati</taxon>
        <taxon>Campylobacterota</taxon>
        <taxon>Epsilonproteobacteria</taxon>
        <taxon>Campylobacterales</taxon>
        <taxon>Sulfurovaceae</taxon>
        <taxon>Sulfurovum</taxon>
        <taxon>environmental samples</taxon>
    </lineage>
</organism>
<dbReference type="InterPro" id="IPR050266">
    <property type="entry name" value="AB_hydrolase_sf"/>
</dbReference>
<dbReference type="GO" id="GO:0016020">
    <property type="term" value="C:membrane"/>
    <property type="evidence" value="ECO:0007669"/>
    <property type="project" value="TreeGrafter"/>
</dbReference>
<dbReference type="SUPFAM" id="SSF53474">
    <property type="entry name" value="alpha/beta-Hydrolases"/>
    <property type="match status" value="1"/>
</dbReference>
<reference evidence="2" key="1">
    <citation type="submission" date="2020-01" db="EMBL/GenBank/DDBJ databases">
        <authorList>
            <person name="Meier V. D."/>
            <person name="Meier V D."/>
        </authorList>
    </citation>
    <scope>NUCLEOTIDE SEQUENCE</scope>
    <source>
        <strain evidence="2">HLG_WM_MAG_04</strain>
    </source>
</reference>
<dbReference type="PANTHER" id="PTHR43798:SF33">
    <property type="entry name" value="HYDROLASE, PUTATIVE (AFU_ORTHOLOGUE AFUA_2G14860)-RELATED"/>
    <property type="match status" value="1"/>
</dbReference>
<dbReference type="Pfam" id="PF00561">
    <property type="entry name" value="Abhydrolase_1"/>
    <property type="match status" value="1"/>
</dbReference>
<evidence type="ECO:0000313" key="2">
    <source>
        <dbReference type="EMBL" id="CAA6807425.1"/>
    </source>
</evidence>
<accession>A0A6S6SVW6</accession>
<proteinExistence type="predicted"/>
<dbReference type="InterPro" id="IPR029058">
    <property type="entry name" value="AB_hydrolase_fold"/>
</dbReference>